<comment type="caution">
    <text evidence="1">The sequence shown here is derived from an EMBL/GenBank/DDBJ whole genome shotgun (WGS) entry which is preliminary data.</text>
</comment>
<proteinExistence type="predicted"/>
<accession>A0ABP0K1B0</accession>
<reference evidence="1 2" key="1">
    <citation type="submission" date="2024-02" db="EMBL/GenBank/DDBJ databases">
        <authorList>
            <person name="Chen Y."/>
            <person name="Shah S."/>
            <person name="Dougan E. K."/>
            <person name="Thang M."/>
            <person name="Chan C."/>
        </authorList>
    </citation>
    <scope>NUCLEOTIDE SEQUENCE [LARGE SCALE GENOMIC DNA]</scope>
</reference>
<evidence type="ECO:0000313" key="1">
    <source>
        <dbReference type="EMBL" id="CAK9020017.1"/>
    </source>
</evidence>
<sequence>MEDNESCFNGSLDSASLSEADIAEAFHQYGGVITRQSLQDGRHVKSHRVETGEQASDSSPRRRRFYTMVTGSDGQEKALDSLWVDKLQELLDEAARAYGTKNNEWQDDARIQEQHELKMEIRNKFTNFFQNGSESIDSVMAQLNQVWKGMSSPEKSAGVDVPQDLGDLQESLASVGQLLQEAREKGCAQADKVTRQWFAFISQEVFNVEKFGNVEVKDLDHLKHRLNLLHMYHDLDERWHRMDALNAGLEEAVQSKAALQSSVDSAELLLVKQVEAEVHKTFQKETKSMVMQAAKARAETVVQLETCTRHRGLLRAELTRILMELADKLKHWHVKLCKKYQDSTHTLRTSKRRTDEQTRAVEKKLKDLKERLEHTQNSVAMLLKPYNAALDLGHGAFGKLPSGDDLVSWMFALVADCEEPMISPTISEAVGRLISRSPLEKMQEMLHAGHQKQRLDQLDFPIIQQQLQCKSATAATELTPFLRGAWRQPSFLLSGPDMPRLVDMLKEFREALVDRTSHVSVKLLLKSEPFLKSLSDFKSELREDSVAAEVALVLALVRFSAIVRIQRGCKLMAAILNLRSLQLRKHALNQVLDEPLKATSNGLEQQARAVEASFRTIRGGLGVLRGQAQSMAKDAELLLKQYSLEIEDIVHTVQRLMPKTHAQGQRKDVSSKDQSSPAQQDSVMHLPSLLAHSRTSDDVEGADAVISALKYQQLLLKLHLTTRKWLRLATTPNRPEGELLETETAVNALHRYLTRRMPSHLASSKSDEVDAPEQEGAEDVEADGTEGARSPMGHTRARASSVPGLNISSEGTLTSQTPLLIAHAKTEWSLPSRCQLVRSNSDILHNRPLQQKFVEELSWRFDEYMTMRSKSMKSWQWSSRSLGEHSENLGDDYEESLEEEEEESLQEDPVEVKEKRSKATFLNWSRSGNARKDVRAQKVIRGRVLAKDAHRQRRHSATPNSDAPRFYTDLMGRQVIISAEAQNQSGRSDSLSETSEPDPLRKAPEMFEEVKFTKRFGEASKAPLALMIGQSGRSPVSVSKTPKARAAPDSRPSLPSSAHQELLPEAFQLQGIGVVSSPRPERGSSLRRQCNQRALKGAGSAGDRDDRDPDSEGSRSQSRSGSQESDPSFLMVDDDEVPLPGAGTPEPSFEENHRSIRLLGEEMPDGLRQLPPSPNTQAGRSPSPVPDSEEVSPRSVQTNRSSLWQLDDLELGRQSLGRLLAEKTPQKGRAFPSASANYTCDGPPGTARRLRLHERPASSRTRVLMAQPQIDEPCIEQPPEWGCPLPHEPGSSWKRLGAIPQATSDILQRNSPEAATRVTRVCKTSSDSTPVARDVETGKLSSEVNAQDQSSNAQVVPLSSVLFEGPTVPRATIRGRRCSGPARMWSSSGSKGDLQPSRAMMSPQTSQEDSDVETSGRGELDQLDEMLQEPDISVEREVFEEEVDEREDRVGAVGRVVHEGPERRGLPMTRRGVAHLLTQHEVVAPDNLELVGESAGTTRTFFTTKRRTAVEVTVPNLQKALPLLKPKGPPQKEHSFTVQREEEPKEHGDHVPQPLNVLLQNLLDVPKHRPVSAVTLDNETMERLNLEEFMIEPSRTPTDAELPAMEAELGVSDAQGSAEKPRRDSHLGQELIAALQTNETNWPVEAELAEQQAEEAEPKQKSEETQITGRPPTAPSRARPPAWEGKASWMPCRLSSLVGTAGTSATQSNAAEALHPSWQLRPSSAKGQLPLRRRLAQHPQDAGM</sequence>
<name>A0ABP0K1B0_9DINO</name>
<keyword evidence="2" id="KW-1185">Reference proteome</keyword>
<protein>
    <submittedName>
        <fullName evidence="1">Uncharacterized protein</fullName>
    </submittedName>
</protein>
<dbReference type="EMBL" id="CAXAMN010007003">
    <property type="protein sequence ID" value="CAK9020017.1"/>
    <property type="molecule type" value="Genomic_DNA"/>
</dbReference>
<dbReference type="Proteomes" id="UP001642484">
    <property type="component" value="Unassembled WGS sequence"/>
</dbReference>
<gene>
    <name evidence="1" type="ORF">CCMP2556_LOCUS13890</name>
</gene>
<evidence type="ECO:0000313" key="2">
    <source>
        <dbReference type="Proteomes" id="UP001642484"/>
    </source>
</evidence>
<organism evidence="1 2">
    <name type="scientific">Durusdinium trenchii</name>
    <dbReference type="NCBI Taxonomy" id="1381693"/>
    <lineage>
        <taxon>Eukaryota</taxon>
        <taxon>Sar</taxon>
        <taxon>Alveolata</taxon>
        <taxon>Dinophyceae</taxon>
        <taxon>Suessiales</taxon>
        <taxon>Symbiodiniaceae</taxon>
        <taxon>Durusdinium</taxon>
    </lineage>
</organism>